<feature type="signal peptide" evidence="2">
    <location>
        <begin position="1"/>
        <end position="22"/>
    </location>
</feature>
<feature type="chain" id="PRO_5005583712" evidence="2">
    <location>
        <begin position="23"/>
        <end position="214"/>
    </location>
</feature>
<accession>A0A0L8HF74</accession>
<sequence length="214" mass="23895">MWLLVNTAIIIAISRWSGWTTAIEEVGIATSGTTESLCLPLLMKKAYEASDESRSFDAECEDQEPQFLRWNMVFRLEIIILGVILSISVGDFIGCLASLNALMSYFLARSSTHYTRWPSVNINDMLKMPEADPFDLEEFAGEKQFSSIRVGQAHEQNNSLIKGNGGTVFIMKNESALLRWMVSGSEICGLRGEYDELSKSKRGTHSCPKDIPGR</sequence>
<keyword evidence="1" id="KW-0812">Transmembrane</keyword>
<gene>
    <name evidence="3" type="ORF">OCBIM_22016180mg</name>
</gene>
<feature type="transmembrane region" description="Helical" evidence="1">
    <location>
        <begin position="78"/>
        <end position="108"/>
    </location>
</feature>
<name>A0A0L8HF74_OCTBM</name>
<evidence type="ECO:0000313" key="3">
    <source>
        <dbReference type="EMBL" id="KOF87764.1"/>
    </source>
</evidence>
<evidence type="ECO:0000256" key="1">
    <source>
        <dbReference type="SAM" id="Phobius"/>
    </source>
</evidence>
<keyword evidence="1" id="KW-1133">Transmembrane helix</keyword>
<organism evidence="3">
    <name type="scientific">Octopus bimaculoides</name>
    <name type="common">California two-spotted octopus</name>
    <dbReference type="NCBI Taxonomy" id="37653"/>
    <lineage>
        <taxon>Eukaryota</taxon>
        <taxon>Metazoa</taxon>
        <taxon>Spiralia</taxon>
        <taxon>Lophotrochozoa</taxon>
        <taxon>Mollusca</taxon>
        <taxon>Cephalopoda</taxon>
        <taxon>Coleoidea</taxon>
        <taxon>Octopodiformes</taxon>
        <taxon>Octopoda</taxon>
        <taxon>Incirrata</taxon>
        <taxon>Octopodidae</taxon>
        <taxon>Octopus</taxon>
    </lineage>
</organism>
<dbReference type="EMBL" id="KQ418323">
    <property type="protein sequence ID" value="KOF87764.1"/>
    <property type="molecule type" value="Genomic_DNA"/>
</dbReference>
<dbReference type="PANTHER" id="PTHR47018:SF1">
    <property type="entry name" value="TESMIN_TSO1-LIKE CXC DOMAIN-CONTAINING PROTEIN"/>
    <property type="match status" value="1"/>
</dbReference>
<keyword evidence="1" id="KW-0472">Membrane</keyword>
<dbReference type="AlphaFoldDB" id="A0A0L8HF74"/>
<reference evidence="3" key="1">
    <citation type="submission" date="2015-07" db="EMBL/GenBank/DDBJ databases">
        <title>MeaNS - Measles Nucleotide Surveillance Program.</title>
        <authorList>
            <person name="Tran T."/>
            <person name="Druce J."/>
        </authorList>
    </citation>
    <scope>NUCLEOTIDE SEQUENCE</scope>
    <source>
        <strain evidence="3">UCB-OBI-ISO-001</strain>
        <tissue evidence="3">Gonad</tissue>
    </source>
</reference>
<protein>
    <submittedName>
        <fullName evidence="3">Uncharacterized protein</fullName>
    </submittedName>
</protein>
<dbReference type="PANTHER" id="PTHR47018">
    <property type="entry name" value="CXC DOMAIN-CONTAINING PROTEIN-RELATED"/>
    <property type="match status" value="1"/>
</dbReference>
<proteinExistence type="predicted"/>
<keyword evidence="2" id="KW-0732">Signal</keyword>
<evidence type="ECO:0000256" key="2">
    <source>
        <dbReference type="SAM" id="SignalP"/>
    </source>
</evidence>